<keyword evidence="10 15" id="KW-0472">Membrane</keyword>
<dbReference type="EMBL" id="SWKU01000024">
    <property type="protein sequence ID" value="KAF2997086.1"/>
    <property type="molecule type" value="Genomic_DNA"/>
</dbReference>
<evidence type="ECO:0000256" key="5">
    <source>
        <dbReference type="ARBA" id="ARBA00022525"/>
    </source>
</evidence>
<protein>
    <recommendedName>
        <fullName evidence="16">CFEM domain-containing protein</fullName>
    </recommendedName>
</protein>
<keyword evidence="6" id="KW-0336">GPI-anchor</keyword>
<keyword evidence="7 15" id="KW-0812">Transmembrane</keyword>
<feature type="compositionally biased region" description="Polar residues" evidence="14">
    <location>
        <begin position="454"/>
        <end position="468"/>
    </location>
</feature>
<evidence type="ECO:0000256" key="1">
    <source>
        <dbReference type="ARBA" id="ARBA00004141"/>
    </source>
</evidence>
<name>A0A9P4T7S3_CURKU</name>
<feature type="compositionally biased region" description="Basic and acidic residues" evidence="14">
    <location>
        <begin position="443"/>
        <end position="452"/>
    </location>
</feature>
<evidence type="ECO:0000256" key="2">
    <source>
        <dbReference type="ARBA" id="ARBA00004589"/>
    </source>
</evidence>
<comment type="similarity">
    <text evidence="13">Belongs to the SAT4 family.</text>
</comment>
<keyword evidence="11" id="KW-1015">Disulfide bond</keyword>
<dbReference type="PANTHER" id="PTHR33048">
    <property type="entry name" value="PTH11-LIKE INTEGRAL MEMBRANE PROTEIN (AFU_ORTHOLOGUE AFUA_5G11245)"/>
    <property type="match status" value="1"/>
</dbReference>
<dbReference type="InterPro" id="IPR008427">
    <property type="entry name" value="Extracellular_membr_CFEM_dom"/>
</dbReference>
<keyword evidence="5" id="KW-0964">Secreted</keyword>
<gene>
    <name evidence="17" type="ORF">E8E13_003086</name>
</gene>
<dbReference type="GO" id="GO:0005576">
    <property type="term" value="C:extracellular region"/>
    <property type="evidence" value="ECO:0007669"/>
    <property type="project" value="UniProtKB-SubCell"/>
</dbReference>
<feature type="region of interest" description="Disordered" evidence="14">
    <location>
        <begin position="357"/>
        <end position="419"/>
    </location>
</feature>
<keyword evidence="6" id="KW-0325">Glycoprotein</keyword>
<keyword evidence="18" id="KW-1185">Reference proteome</keyword>
<feature type="region of interest" description="Disordered" evidence="14">
    <location>
        <begin position="433"/>
        <end position="482"/>
    </location>
</feature>
<dbReference type="Pfam" id="PF20684">
    <property type="entry name" value="Fung_rhodopsin"/>
    <property type="match status" value="1"/>
</dbReference>
<evidence type="ECO:0000256" key="11">
    <source>
        <dbReference type="ARBA" id="ARBA00023157"/>
    </source>
</evidence>
<evidence type="ECO:0000256" key="4">
    <source>
        <dbReference type="ARBA" id="ARBA00010031"/>
    </source>
</evidence>
<evidence type="ECO:0000313" key="17">
    <source>
        <dbReference type="EMBL" id="KAF2997086.1"/>
    </source>
</evidence>
<evidence type="ECO:0000256" key="15">
    <source>
        <dbReference type="SAM" id="Phobius"/>
    </source>
</evidence>
<feature type="transmembrane region" description="Helical" evidence="15">
    <location>
        <begin position="215"/>
        <end position="238"/>
    </location>
</feature>
<organism evidence="17 18">
    <name type="scientific">Curvularia kusanoi</name>
    <name type="common">Cochliobolus kusanoi</name>
    <dbReference type="NCBI Taxonomy" id="90978"/>
    <lineage>
        <taxon>Eukaryota</taxon>
        <taxon>Fungi</taxon>
        <taxon>Dikarya</taxon>
        <taxon>Ascomycota</taxon>
        <taxon>Pezizomycotina</taxon>
        <taxon>Dothideomycetes</taxon>
        <taxon>Pleosporomycetidae</taxon>
        <taxon>Pleosporales</taxon>
        <taxon>Pleosporineae</taxon>
        <taxon>Pleosporaceae</taxon>
        <taxon>Curvularia</taxon>
    </lineage>
</organism>
<evidence type="ECO:0000256" key="8">
    <source>
        <dbReference type="ARBA" id="ARBA00022729"/>
    </source>
</evidence>
<evidence type="ECO:0000256" key="3">
    <source>
        <dbReference type="ARBA" id="ARBA00004613"/>
    </source>
</evidence>
<feature type="transmembrane region" description="Helical" evidence="15">
    <location>
        <begin position="327"/>
        <end position="346"/>
    </location>
</feature>
<accession>A0A9P4T7S3</accession>
<dbReference type="SMART" id="SM00747">
    <property type="entry name" value="CFEM"/>
    <property type="match status" value="1"/>
</dbReference>
<evidence type="ECO:0000256" key="6">
    <source>
        <dbReference type="ARBA" id="ARBA00022622"/>
    </source>
</evidence>
<evidence type="ECO:0000256" key="14">
    <source>
        <dbReference type="SAM" id="MobiDB-lite"/>
    </source>
</evidence>
<keyword evidence="12" id="KW-0449">Lipoprotein</keyword>
<keyword evidence="8" id="KW-0732">Signal</keyword>
<dbReference type="Proteomes" id="UP000801428">
    <property type="component" value="Unassembled WGS sequence"/>
</dbReference>
<comment type="subcellular location">
    <subcellularLocation>
        <location evidence="2">Membrane</location>
        <topology evidence="2">Lipid-anchor</topology>
        <topology evidence="2">GPI-anchor</topology>
    </subcellularLocation>
    <subcellularLocation>
        <location evidence="1">Membrane</location>
        <topology evidence="1">Multi-pass membrane protein</topology>
    </subcellularLocation>
    <subcellularLocation>
        <location evidence="3">Secreted</location>
    </subcellularLocation>
</comment>
<feature type="transmembrane region" description="Helical" evidence="15">
    <location>
        <begin position="128"/>
        <end position="150"/>
    </location>
</feature>
<sequence length="496" mass="54945">MAQTSIAPNTQVVSMLALIPDCSVPCFMEDIFMSGGCPMTTAADVAGCACPNIAMQAKLSACVQKSCGFLDQNKVVAFASDLCEAYPKESRTHELKAASIITIILATIFLCLRLYSRWLKTRQLYSDDAYAVVAAVLLIMVSVIILEMSLKGFGLHYWNVETVHAVALLKLFYVCQMLYVAVQIFAKIAILALYSRLFPATIHWFRWSVRGMVAFMYIHGLVFFFLIVFQCLPIQAIWNKRIENARCLPVSTAVGFTGAGLTIAEDIIILLLPLPMIWKLQMDTRKKIGVIFLISVGSFIVRIRYVVKYSNSFDATWDNVDVLKWSLIEILSACICGNLVPLRLLIEKALPSIRSFHSGHGSSRKSSSKTQIGFHDLSGSGRSSDIKKPKLTSSSLGSAPAPHLTRPQQGTLDSLRTPASAHLEKGVSYELVEDIPASKQRPRTGESIKPKLQESFTNNSERPSNESKTGLIPPLPEREHRVSGPWSCAFAFIDRR</sequence>
<evidence type="ECO:0000256" key="10">
    <source>
        <dbReference type="ARBA" id="ARBA00023136"/>
    </source>
</evidence>
<evidence type="ECO:0000313" key="18">
    <source>
        <dbReference type="Proteomes" id="UP000801428"/>
    </source>
</evidence>
<feature type="transmembrane region" description="Helical" evidence="15">
    <location>
        <begin position="97"/>
        <end position="116"/>
    </location>
</feature>
<dbReference type="InterPro" id="IPR052337">
    <property type="entry name" value="SAT4-like"/>
</dbReference>
<reference evidence="17" key="1">
    <citation type="submission" date="2019-04" db="EMBL/GenBank/DDBJ databases">
        <title>Sequencing of skin fungus with MAO and IRED activity.</title>
        <authorList>
            <person name="Marsaioli A.J."/>
            <person name="Bonatto J.M.C."/>
            <person name="Reis Junior O."/>
        </authorList>
    </citation>
    <scope>NUCLEOTIDE SEQUENCE</scope>
    <source>
        <strain evidence="17">30M1</strain>
    </source>
</reference>
<keyword evidence="9 15" id="KW-1133">Transmembrane helix</keyword>
<dbReference type="PANTHER" id="PTHR33048:SF158">
    <property type="entry name" value="MEMBRANE PROTEIN PTH11-LIKE, PUTATIVE-RELATED"/>
    <property type="match status" value="1"/>
</dbReference>
<proteinExistence type="inferred from homology"/>
<evidence type="ECO:0000256" key="7">
    <source>
        <dbReference type="ARBA" id="ARBA00022692"/>
    </source>
</evidence>
<comment type="caution">
    <text evidence="17">The sequence shown here is derived from an EMBL/GenBank/DDBJ whole genome shotgun (WGS) entry which is preliminary data.</text>
</comment>
<feature type="transmembrane region" description="Helical" evidence="15">
    <location>
        <begin position="170"/>
        <end position="194"/>
    </location>
</feature>
<feature type="transmembrane region" description="Helical" evidence="15">
    <location>
        <begin position="250"/>
        <end position="276"/>
    </location>
</feature>
<dbReference type="AlphaFoldDB" id="A0A9P4T7S3"/>
<evidence type="ECO:0000256" key="12">
    <source>
        <dbReference type="ARBA" id="ARBA00023288"/>
    </source>
</evidence>
<evidence type="ECO:0000256" key="13">
    <source>
        <dbReference type="ARBA" id="ARBA00038359"/>
    </source>
</evidence>
<dbReference type="InterPro" id="IPR049326">
    <property type="entry name" value="Rhodopsin_dom_fungi"/>
</dbReference>
<evidence type="ECO:0000259" key="16">
    <source>
        <dbReference type="SMART" id="SM00747"/>
    </source>
</evidence>
<dbReference type="GO" id="GO:0098552">
    <property type="term" value="C:side of membrane"/>
    <property type="evidence" value="ECO:0007669"/>
    <property type="project" value="UniProtKB-KW"/>
</dbReference>
<feature type="transmembrane region" description="Helical" evidence="15">
    <location>
        <begin position="288"/>
        <end position="307"/>
    </location>
</feature>
<evidence type="ECO:0000256" key="9">
    <source>
        <dbReference type="ARBA" id="ARBA00022989"/>
    </source>
</evidence>
<comment type="similarity">
    <text evidence="4">Belongs to the RBT5 family.</text>
</comment>
<feature type="domain" description="CFEM" evidence="16">
    <location>
        <begin position="15"/>
        <end position="84"/>
    </location>
</feature>
<dbReference type="Pfam" id="PF05730">
    <property type="entry name" value="CFEM"/>
    <property type="match status" value="1"/>
</dbReference>
<dbReference type="OrthoDB" id="444631at2759"/>